<evidence type="ECO:0000313" key="4">
    <source>
        <dbReference type="EMBL" id="NDL62585.1"/>
    </source>
</evidence>
<accession>A0A845SMW2</accession>
<dbReference type="Gene3D" id="3.40.50.720">
    <property type="entry name" value="NAD(P)-binding Rossmann-like Domain"/>
    <property type="match status" value="2"/>
</dbReference>
<protein>
    <submittedName>
        <fullName evidence="4">Glyoxylate/hydroxypyruvate reductase GhrA</fullName>
    </submittedName>
</protein>
<feature type="domain" description="D-isomer specific 2-hydroxyacid dehydrogenase NAD-binding" evidence="3">
    <location>
        <begin position="106"/>
        <end position="278"/>
    </location>
</feature>
<reference evidence="4 5" key="1">
    <citation type="submission" date="2019-12" db="EMBL/GenBank/DDBJ databases">
        <authorList>
            <person name="Lee S.D."/>
        </authorList>
    </citation>
    <scope>NUCLEOTIDE SEQUENCE [LARGE SCALE GENOMIC DNA]</scope>
    <source>
        <strain evidence="4 5">SAP-6</strain>
    </source>
</reference>
<keyword evidence="5" id="KW-1185">Reference proteome</keyword>
<dbReference type="CDD" id="cd12164">
    <property type="entry name" value="GDH_like_2"/>
    <property type="match status" value="1"/>
</dbReference>
<dbReference type="InterPro" id="IPR029753">
    <property type="entry name" value="D-isomer_DH_CS"/>
</dbReference>
<dbReference type="InterPro" id="IPR006140">
    <property type="entry name" value="D-isomer_DH_NAD-bd"/>
</dbReference>
<keyword evidence="1" id="KW-0560">Oxidoreductase</keyword>
<dbReference type="PROSITE" id="PS00671">
    <property type="entry name" value="D_2_HYDROXYACID_DH_3"/>
    <property type="match status" value="1"/>
</dbReference>
<proteinExistence type="predicted"/>
<organism evidence="4 5">
    <name type="scientific">Acerihabitans arboris</name>
    <dbReference type="NCBI Taxonomy" id="2691583"/>
    <lineage>
        <taxon>Bacteria</taxon>
        <taxon>Pseudomonadati</taxon>
        <taxon>Pseudomonadota</taxon>
        <taxon>Gammaproteobacteria</taxon>
        <taxon>Enterobacterales</taxon>
        <taxon>Pectobacteriaceae</taxon>
        <taxon>Acerihabitans</taxon>
    </lineage>
</organism>
<dbReference type="Pfam" id="PF02826">
    <property type="entry name" value="2-Hacid_dh_C"/>
    <property type="match status" value="1"/>
</dbReference>
<sequence length="313" mass="34506">MNIIFFHPAENAAVWLDGLRRRLPGAQIRRWREGDTMPADYALVWHPPTGMLAGRTGLKGVFALGAGVDALMDQLRLHPHMLPEDVPLLRLEDTGMAQQMVEYVIAAVLRYYRRLDEYALQQRLGEWRELAIPAKDDFVIGITGAGVLGRKVAMAVNGMGFPVRCWSRSVKVIPGVISFAGQEGLDDFLSGVQVLVNLLPNTPHTTGILDAALFARLNKGAFIINIARGAHLVESDLLDAMAQGHIAAATLDVSRQEPPPADHPFWTSPRIAFTPHIAAMTLPELAMDSIADNIRRIENGHLPRGRVDRHKGY</sequence>
<comment type="caution">
    <text evidence="4">The sequence shown here is derived from an EMBL/GenBank/DDBJ whole genome shotgun (WGS) entry which is preliminary data.</text>
</comment>
<gene>
    <name evidence="4" type="primary">ghrA</name>
    <name evidence="4" type="ORF">GRH90_07435</name>
</gene>
<dbReference type="RefSeq" id="WP_162365305.1">
    <property type="nucleotide sequence ID" value="NZ_WUBS01000004.1"/>
</dbReference>
<dbReference type="GO" id="GO:0051287">
    <property type="term" value="F:NAD binding"/>
    <property type="evidence" value="ECO:0007669"/>
    <property type="project" value="InterPro"/>
</dbReference>
<keyword evidence="2" id="KW-0520">NAD</keyword>
<evidence type="ECO:0000313" key="5">
    <source>
        <dbReference type="Proteomes" id="UP000461443"/>
    </source>
</evidence>
<keyword evidence="4" id="KW-0670">Pyruvate</keyword>
<evidence type="ECO:0000256" key="2">
    <source>
        <dbReference type="ARBA" id="ARBA00023027"/>
    </source>
</evidence>
<evidence type="ECO:0000256" key="1">
    <source>
        <dbReference type="ARBA" id="ARBA00023002"/>
    </source>
</evidence>
<dbReference type="Proteomes" id="UP000461443">
    <property type="component" value="Unassembled WGS sequence"/>
</dbReference>
<dbReference type="SUPFAM" id="SSF51735">
    <property type="entry name" value="NAD(P)-binding Rossmann-fold domains"/>
    <property type="match status" value="1"/>
</dbReference>
<dbReference type="EMBL" id="WUBS01000004">
    <property type="protein sequence ID" value="NDL62585.1"/>
    <property type="molecule type" value="Genomic_DNA"/>
</dbReference>
<dbReference type="InterPro" id="IPR036291">
    <property type="entry name" value="NAD(P)-bd_dom_sf"/>
</dbReference>
<evidence type="ECO:0000259" key="3">
    <source>
        <dbReference type="Pfam" id="PF02826"/>
    </source>
</evidence>
<dbReference type="GO" id="GO:0016616">
    <property type="term" value="F:oxidoreductase activity, acting on the CH-OH group of donors, NAD or NADP as acceptor"/>
    <property type="evidence" value="ECO:0007669"/>
    <property type="project" value="UniProtKB-ARBA"/>
</dbReference>
<dbReference type="PANTHER" id="PTHR43333:SF1">
    <property type="entry name" value="D-ISOMER SPECIFIC 2-HYDROXYACID DEHYDROGENASE NAD-BINDING DOMAIN-CONTAINING PROTEIN"/>
    <property type="match status" value="1"/>
</dbReference>
<name>A0A845SMW2_9GAMM</name>
<dbReference type="PANTHER" id="PTHR43333">
    <property type="entry name" value="2-HACID_DH_C DOMAIN-CONTAINING PROTEIN"/>
    <property type="match status" value="1"/>
</dbReference>
<dbReference type="NCBIfam" id="NF012013">
    <property type="entry name" value="PRK15469.1"/>
    <property type="match status" value="1"/>
</dbReference>
<dbReference type="AlphaFoldDB" id="A0A845SMW2"/>
<reference evidence="4 5" key="2">
    <citation type="submission" date="2020-02" db="EMBL/GenBank/DDBJ databases">
        <title>The new genus of Enterobacteriales.</title>
        <authorList>
            <person name="Kim I.S."/>
        </authorList>
    </citation>
    <scope>NUCLEOTIDE SEQUENCE [LARGE SCALE GENOMIC DNA]</scope>
    <source>
        <strain evidence="4 5">SAP-6</strain>
    </source>
</reference>